<evidence type="ECO:0000313" key="2">
    <source>
        <dbReference type="EMBL" id="ACN30798.1"/>
    </source>
</evidence>
<protein>
    <submittedName>
        <fullName evidence="2">Uncharacterized protein</fullName>
    </submittedName>
</protein>
<reference evidence="2" key="2">
    <citation type="submission" date="2012-06" db="EMBL/GenBank/DDBJ databases">
        <authorList>
            <person name="Yu Y."/>
            <person name="Currie J."/>
            <person name="Lomeli R."/>
            <person name="Angelova A."/>
            <person name="Collura K."/>
            <person name="Wissotski M."/>
            <person name="Campos D."/>
            <person name="Kudrna D."/>
            <person name="Golser W."/>
            <person name="Ashely E."/>
            <person name="Descour A."/>
            <person name="Fernandes J."/>
            <person name="Soderlund C."/>
            <person name="Walbot V."/>
        </authorList>
    </citation>
    <scope>NUCLEOTIDE SEQUENCE</scope>
    <source>
        <strain evidence="2">B73</strain>
    </source>
</reference>
<dbReference type="EMBL" id="BT064922">
    <property type="protein sequence ID" value="ACN30798.1"/>
    <property type="molecule type" value="mRNA"/>
</dbReference>
<dbReference type="AlphaFoldDB" id="C0P9F3"/>
<evidence type="ECO:0000256" key="1">
    <source>
        <dbReference type="SAM" id="MobiDB-lite"/>
    </source>
</evidence>
<sequence>MRPAPWAGRVGTATSTARGTAPTRRR</sequence>
<name>C0P9F3_MAIZE</name>
<feature type="region of interest" description="Disordered" evidence="1">
    <location>
        <begin position="1"/>
        <end position="26"/>
    </location>
</feature>
<organism evidence="2">
    <name type="scientific">Zea mays</name>
    <name type="common">Maize</name>
    <dbReference type="NCBI Taxonomy" id="4577"/>
    <lineage>
        <taxon>Eukaryota</taxon>
        <taxon>Viridiplantae</taxon>
        <taxon>Streptophyta</taxon>
        <taxon>Embryophyta</taxon>
        <taxon>Tracheophyta</taxon>
        <taxon>Spermatophyta</taxon>
        <taxon>Magnoliopsida</taxon>
        <taxon>Liliopsida</taxon>
        <taxon>Poales</taxon>
        <taxon>Poaceae</taxon>
        <taxon>PACMAD clade</taxon>
        <taxon>Panicoideae</taxon>
        <taxon>Andropogonodae</taxon>
        <taxon>Andropogoneae</taxon>
        <taxon>Tripsacinae</taxon>
        <taxon>Zea</taxon>
    </lineage>
</organism>
<reference evidence="2" key="1">
    <citation type="journal article" date="2009" name="PLoS Genet.">
        <title>Sequencing, mapping, and analysis of 27,455 maize full-length cDNAs.</title>
        <authorList>
            <person name="Soderlund C."/>
            <person name="Descour A."/>
            <person name="Kudrna D."/>
            <person name="Bomhoff M."/>
            <person name="Boyd L."/>
            <person name="Currie J."/>
            <person name="Angelova A."/>
            <person name="Collura K."/>
            <person name="Wissotski M."/>
            <person name="Ashley E."/>
            <person name="Morrow D."/>
            <person name="Fernandes J."/>
            <person name="Walbot V."/>
            <person name="Yu Y."/>
        </authorList>
    </citation>
    <scope>NUCLEOTIDE SEQUENCE</scope>
    <source>
        <strain evidence="2">B73</strain>
    </source>
</reference>
<accession>C0P9F3</accession>
<proteinExistence type="evidence at transcript level"/>